<evidence type="ECO:0000313" key="3">
    <source>
        <dbReference type="Proteomes" id="UP000199345"/>
    </source>
</evidence>
<name>A0A1I0F0J0_9PROT</name>
<evidence type="ECO:0000313" key="2">
    <source>
        <dbReference type="EMBL" id="SET51293.1"/>
    </source>
</evidence>
<dbReference type="RefSeq" id="WP_090660778.1">
    <property type="nucleotide sequence ID" value="NZ_FOIA01000032.1"/>
</dbReference>
<evidence type="ECO:0000256" key="1">
    <source>
        <dbReference type="SAM" id="Phobius"/>
    </source>
</evidence>
<dbReference type="AlphaFoldDB" id="A0A1I0F0J0"/>
<organism evidence="2 3">
    <name type="scientific">Nitrosomonas marina</name>
    <dbReference type="NCBI Taxonomy" id="917"/>
    <lineage>
        <taxon>Bacteria</taxon>
        <taxon>Pseudomonadati</taxon>
        <taxon>Pseudomonadota</taxon>
        <taxon>Betaproteobacteria</taxon>
        <taxon>Nitrosomonadales</taxon>
        <taxon>Nitrosomonadaceae</taxon>
        <taxon>Nitrosomonas</taxon>
    </lineage>
</organism>
<dbReference type="Proteomes" id="UP000199345">
    <property type="component" value="Unassembled WGS sequence"/>
</dbReference>
<keyword evidence="3" id="KW-1185">Reference proteome</keyword>
<keyword evidence="1" id="KW-1133">Transmembrane helix</keyword>
<dbReference type="EMBL" id="FOIA01000032">
    <property type="protein sequence ID" value="SET51293.1"/>
    <property type="molecule type" value="Genomic_DNA"/>
</dbReference>
<reference evidence="3" key="1">
    <citation type="submission" date="2016-10" db="EMBL/GenBank/DDBJ databases">
        <authorList>
            <person name="Varghese N."/>
            <person name="Submissions S."/>
        </authorList>
    </citation>
    <scope>NUCLEOTIDE SEQUENCE [LARGE SCALE GENOMIC DNA]</scope>
    <source>
        <strain evidence="3">Nm71</strain>
    </source>
</reference>
<accession>A0A1I0F0J0</accession>
<keyword evidence="1" id="KW-0472">Membrane</keyword>
<protein>
    <submittedName>
        <fullName evidence="2">Uncharacterized protein</fullName>
    </submittedName>
</protein>
<sequence length="63" mass="6919">MSTSSFHKHLSAPGLIKEVRACFERIEDNGNGKGFSLIDCLMSGFAVFSLILLCQITQKPLFA</sequence>
<feature type="transmembrane region" description="Helical" evidence="1">
    <location>
        <begin position="34"/>
        <end position="54"/>
    </location>
</feature>
<keyword evidence="1" id="KW-0812">Transmembrane</keyword>
<gene>
    <name evidence="2" type="ORF">SAMN05216326_1321</name>
</gene>
<proteinExistence type="predicted"/>